<dbReference type="PANTHER" id="PTHR34361">
    <property type="entry name" value="OS08G0157800 PROTEIN"/>
    <property type="match status" value="1"/>
</dbReference>
<dbReference type="PANTHER" id="PTHR34361:SF10">
    <property type="entry name" value="EXPRESSED PROTEIN"/>
    <property type="match status" value="1"/>
</dbReference>
<evidence type="ECO:0000313" key="3">
    <source>
        <dbReference type="Proteomes" id="UP000026960"/>
    </source>
</evidence>
<sequence>MLPYHGDRHRGSPPPYPAAAAHSSLSPSAAPFTVDCPRPAADPRVRNPNPPGLDLPTAPSLYATAAAGDWGSSSWMEPPASYMAPSTAAATPPPPAYKGEAPETAPYGIFPGTCQIGNFMVTRPLRSESSQLTSAKGPGTWLGSSEVLPSGVGPSVFSPQQNTFVHKSEDTEPYPTHRGLLQYPPQYPAYDKYMTQLSSCSTNVPPPVMWTPPANSSEVVEQMFPVMNKNTGESSSSFSSYMNPCRINLDYFDCMWNEQKDLGHQTTNKHHGKWSSSASNAGDHLLNSLGADHRAARCFGNGRPIQESSEMKYDRGSFNSKVSPSEVGYVQSREFSSELPEVNNPTVDSPCWKGAPIAYPPSFGIMKNTDNPHSVNGVGGYQIEQSPEWSLKYSELFSKHQEVSASESVKSDALKTFKLPETRKNTEDNKEVLPVCIGVHNGIGNNASYFPEEQNSRRQKCYDSTGDCKNMIAANQQENLSVSKAKLLGEDSSNHIGSITEESINKGLSPLGSAPRALVENLSESLHVNVCSQAAGAEECTQAQICAKGGQQPRYYSDSGGSMLKTSSESRSKSRAELLKQMHDLSAMLLSTCNSGPLQGYEEELLQLVIQNLRDASSCISKVQNMSCSRNNLWMAMPEHSLVENDSELKTSISQAVAKLPEDKTLDDIDVSQLSIYKNLWVEAEASACKLKYELQLTRAKLAAMENHNNTQVPVDLSKGNKIFISTIPNSKPQNSTAYPANLQCQGADSCDGQPPAVNRSIIDGVDAEVIERLKFLQSNLKDCRAFCQNNCEEQEEASKKPCAIEDAVMARLRVLNSCPDNIASLKQENNNHHQLDTSTNRADNIDDAVMSRLRILKSLPDNVNPLGQESSKHEPDAATGTNNFIDNAVMSRLRILKSRPDNANSLGQESSKHEPDASTGTNDLIDNAVMSRLRILKFRDDNINSLDDAIKQHVEACTDQPNWDEDGVVAKIQAPNGDTASAADGFQNILHSNNFVRHSEGKDSVSGLDSPGDATCSDEDNGCKAPSDEVNDKTAVQSEGSFPMNIGWPLSTMDSHICTAGSQETPLISSSVHRYDIFPPKWEHMLKENFFHPGK</sequence>
<dbReference type="Gramene" id="OBART10G17020.4">
    <property type="protein sequence ID" value="OBART10G17020.4"/>
    <property type="gene ID" value="OBART10G17020"/>
</dbReference>
<feature type="region of interest" description="Disordered" evidence="1">
    <location>
        <begin position="82"/>
        <end position="102"/>
    </location>
</feature>
<evidence type="ECO:0000256" key="1">
    <source>
        <dbReference type="SAM" id="MobiDB-lite"/>
    </source>
</evidence>
<feature type="compositionally biased region" description="Low complexity" evidence="1">
    <location>
        <begin position="18"/>
        <end position="31"/>
    </location>
</feature>
<dbReference type="eggNOG" id="ENOG502RM6I">
    <property type="taxonomic scope" value="Eukaryota"/>
</dbReference>
<dbReference type="AlphaFoldDB" id="A0A0D3HG26"/>
<reference evidence="2" key="1">
    <citation type="journal article" date="2009" name="Rice">
        <title>De Novo Next Generation Sequencing of Plant Genomes.</title>
        <authorList>
            <person name="Rounsley S."/>
            <person name="Marri P.R."/>
            <person name="Yu Y."/>
            <person name="He R."/>
            <person name="Sisneros N."/>
            <person name="Goicoechea J.L."/>
            <person name="Lee S.J."/>
            <person name="Angelova A."/>
            <person name="Kudrna D."/>
            <person name="Luo M."/>
            <person name="Affourtit J."/>
            <person name="Desany B."/>
            <person name="Knight J."/>
            <person name="Niazi F."/>
            <person name="Egholm M."/>
            <person name="Wing R.A."/>
        </authorList>
    </citation>
    <scope>NUCLEOTIDE SEQUENCE [LARGE SCALE GENOMIC DNA]</scope>
    <source>
        <strain evidence="2">cv. IRGC 105608</strain>
    </source>
</reference>
<organism evidence="2">
    <name type="scientific">Oryza barthii</name>
    <dbReference type="NCBI Taxonomy" id="65489"/>
    <lineage>
        <taxon>Eukaryota</taxon>
        <taxon>Viridiplantae</taxon>
        <taxon>Streptophyta</taxon>
        <taxon>Embryophyta</taxon>
        <taxon>Tracheophyta</taxon>
        <taxon>Spermatophyta</taxon>
        <taxon>Magnoliopsida</taxon>
        <taxon>Liliopsida</taxon>
        <taxon>Poales</taxon>
        <taxon>Poaceae</taxon>
        <taxon>BOP clade</taxon>
        <taxon>Oryzoideae</taxon>
        <taxon>Oryzeae</taxon>
        <taxon>Oryzinae</taxon>
        <taxon>Oryza</taxon>
    </lineage>
</organism>
<feature type="region of interest" description="Disordered" evidence="1">
    <location>
        <begin position="1001"/>
        <end position="1033"/>
    </location>
</feature>
<reference evidence="2" key="2">
    <citation type="submission" date="2015-03" db="UniProtKB">
        <authorList>
            <consortium name="EnsemblPlants"/>
        </authorList>
    </citation>
    <scope>IDENTIFICATION</scope>
</reference>
<dbReference type="EnsemblPlants" id="OBART10G17020.4">
    <property type="protein sequence ID" value="OBART10G17020.4"/>
    <property type="gene ID" value="OBART10G17020"/>
</dbReference>
<name>A0A0D3HG26_9ORYZ</name>
<feature type="region of interest" description="Disordered" evidence="1">
    <location>
        <begin position="1"/>
        <end position="58"/>
    </location>
</feature>
<dbReference type="PaxDb" id="65489-OBART10G17020.4"/>
<accession>A0A0D3HG26</accession>
<dbReference type="STRING" id="65489.A0A0D3HG26"/>
<evidence type="ECO:0000313" key="2">
    <source>
        <dbReference type="EnsemblPlants" id="OBART10G17020.4"/>
    </source>
</evidence>
<feature type="compositionally biased region" description="Basic and acidic residues" evidence="1">
    <location>
        <begin position="1"/>
        <end position="10"/>
    </location>
</feature>
<feature type="region of interest" description="Disordered" evidence="1">
    <location>
        <begin position="861"/>
        <end position="885"/>
    </location>
</feature>
<feature type="region of interest" description="Disordered" evidence="1">
    <location>
        <begin position="902"/>
        <end position="924"/>
    </location>
</feature>
<keyword evidence="3" id="KW-1185">Reference proteome</keyword>
<dbReference type="Proteomes" id="UP000026960">
    <property type="component" value="Chromosome 10"/>
</dbReference>
<protein>
    <submittedName>
        <fullName evidence="2">Uncharacterized protein</fullName>
    </submittedName>
</protein>
<proteinExistence type="predicted"/>